<dbReference type="AlphaFoldDB" id="A0A5C6ENH6"/>
<dbReference type="Proteomes" id="UP000318288">
    <property type="component" value="Unassembled WGS sequence"/>
</dbReference>
<evidence type="ECO:0008006" key="3">
    <source>
        <dbReference type="Google" id="ProtNLM"/>
    </source>
</evidence>
<organism evidence="1 2">
    <name type="scientific">Rubripirellula tenax</name>
    <dbReference type="NCBI Taxonomy" id="2528015"/>
    <lineage>
        <taxon>Bacteria</taxon>
        <taxon>Pseudomonadati</taxon>
        <taxon>Planctomycetota</taxon>
        <taxon>Planctomycetia</taxon>
        <taxon>Pirellulales</taxon>
        <taxon>Pirellulaceae</taxon>
        <taxon>Rubripirellula</taxon>
    </lineage>
</organism>
<name>A0A5C6ENH6_9BACT</name>
<evidence type="ECO:0000313" key="1">
    <source>
        <dbReference type="EMBL" id="TWU48899.1"/>
    </source>
</evidence>
<accession>A0A5C6ENH6</accession>
<dbReference type="Pfam" id="PF07643">
    <property type="entry name" value="DUF1598"/>
    <property type="match status" value="1"/>
</dbReference>
<comment type="caution">
    <text evidence="1">The sequence shown here is derived from an EMBL/GenBank/DDBJ whole genome shotgun (WGS) entry which is preliminary data.</text>
</comment>
<gene>
    <name evidence="1" type="ORF">Poly51_48030</name>
</gene>
<evidence type="ECO:0000313" key="2">
    <source>
        <dbReference type="Proteomes" id="UP000318288"/>
    </source>
</evidence>
<proteinExistence type="predicted"/>
<dbReference type="EMBL" id="SJPW01000006">
    <property type="protein sequence ID" value="TWU48899.1"/>
    <property type="molecule type" value="Genomic_DNA"/>
</dbReference>
<dbReference type="InterPro" id="IPR011487">
    <property type="entry name" value="DUF1598"/>
</dbReference>
<keyword evidence="2" id="KW-1185">Reference proteome</keyword>
<sequence length="461" mass="49500">MDLAPRPSRSIKHFFMVPVCSAAVLCAAISVHGGISGIGAQRSVGGVMIDAAGVVRSATNDEKQEFAGVLRQTIQPADGALNEATELRMISLSGLQKAISERDQTGQPISEDIEFLAGLQRIDYVFVDEDKHDVVIAGPAEPWKLLDDGSVVGTVSGDSTMRLADLVVAMRSVEAAREAGISCSIEPTPEGRRRLQQMLSRVKLRPGQNPVALEASMKEAFGPQMIQLTGIPADSRFARTMVAADFEMKRVAMGLAPSPVAGLPSYLEMAKNGRQGAGSNPRWWMACDYDAMAKSDDGLAWKLSGRRVKTMTEQDLVSADGTVAAGGRTDKMAQAWADKMTDSFAQLAKEIPVFADLENAMDLTVVATLIVQERLGEKAGLDLSTLSQTENSIELASYGVPRSVDPQCSFIHGRNGWVVTASGGVDIDAFSIVQKQSAMPELAQSRQAALASATDRWWWNQ</sequence>
<reference evidence="1 2" key="1">
    <citation type="submission" date="2019-02" db="EMBL/GenBank/DDBJ databases">
        <title>Deep-cultivation of Planctomycetes and their phenomic and genomic characterization uncovers novel biology.</title>
        <authorList>
            <person name="Wiegand S."/>
            <person name="Jogler M."/>
            <person name="Boedeker C."/>
            <person name="Pinto D."/>
            <person name="Vollmers J."/>
            <person name="Rivas-Marin E."/>
            <person name="Kohn T."/>
            <person name="Peeters S.H."/>
            <person name="Heuer A."/>
            <person name="Rast P."/>
            <person name="Oberbeckmann S."/>
            <person name="Bunk B."/>
            <person name="Jeske O."/>
            <person name="Meyerdierks A."/>
            <person name="Storesund J.E."/>
            <person name="Kallscheuer N."/>
            <person name="Luecker S."/>
            <person name="Lage O.M."/>
            <person name="Pohl T."/>
            <person name="Merkel B.J."/>
            <person name="Hornburger P."/>
            <person name="Mueller R.-W."/>
            <person name="Bruemmer F."/>
            <person name="Labrenz M."/>
            <person name="Spormann A.M."/>
            <person name="Op Den Camp H."/>
            <person name="Overmann J."/>
            <person name="Amann R."/>
            <person name="Jetten M.S.M."/>
            <person name="Mascher T."/>
            <person name="Medema M.H."/>
            <person name="Devos D.P."/>
            <person name="Kaster A.-K."/>
            <person name="Ovreas L."/>
            <person name="Rohde M."/>
            <person name="Galperin M.Y."/>
            <person name="Jogler C."/>
        </authorList>
    </citation>
    <scope>NUCLEOTIDE SEQUENCE [LARGE SCALE GENOMIC DNA]</scope>
    <source>
        <strain evidence="1 2">Poly51</strain>
    </source>
</reference>
<protein>
    <recommendedName>
        <fullName evidence="3">DUF1598 domain-containing protein</fullName>
    </recommendedName>
</protein>